<sequence>MHRPPADPAAADGRLARGERRRASIIASTLRDIEERGVAGVTHRTVAERAGVRPSLVAYHFATLDDLLVAALESAAAQYREQYEALVAAGTTPLAAIARIVADASGPGRARALAERELILLAARRPALRPLTTHWSELVAQAVSGHTTDPQAVQVVIAVTDGICTRILLGETDIDADAIHARLERLLAALW</sequence>
<dbReference type="InterPro" id="IPR041583">
    <property type="entry name" value="TetR_C_31"/>
</dbReference>
<proteinExistence type="predicted"/>
<feature type="domain" description="HTH tetR-type" evidence="3">
    <location>
        <begin position="19"/>
        <end position="79"/>
    </location>
</feature>
<evidence type="ECO:0000256" key="1">
    <source>
        <dbReference type="ARBA" id="ARBA00023125"/>
    </source>
</evidence>
<dbReference type="GO" id="GO:0003677">
    <property type="term" value="F:DNA binding"/>
    <property type="evidence" value="ECO:0007669"/>
    <property type="project" value="UniProtKB-UniRule"/>
</dbReference>
<evidence type="ECO:0000313" key="4">
    <source>
        <dbReference type="EMBL" id="SDU58503.1"/>
    </source>
</evidence>
<dbReference type="InterPro" id="IPR009057">
    <property type="entry name" value="Homeodomain-like_sf"/>
</dbReference>
<dbReference type="Proteomes" id="UP000182977">
    <property type="component" value="Chromosome I"/>
</dbReference>
<dbReference type="Pfam" id="PF17940">
    <property type="entry name" value="TetR_C_31"/>
    <property type="match status" value="1"/>
</dbReference>
<reference evidence="5" key="1">
    <citation type="submission" date="2016-10" db="EMBL/GenBank/DDBJ databases">
        <authorList>
            <person name="Varghese N."/>
            <person name="Submissions S."/>
        </authorList>
    </citation>
    <scope>NUCLEOTIDE SEQUENCE [LARGE SCALE GENOMIC DNA]</scope>
    <source>
        <strain evidence="5">DSM 45079</strain>
    </source>
</reference>
<dbReference type="InterPro" id="IPR001647">
    <property type="entry name" value="HTH_TetR"/>
</dbReference>
<dbReference type="AlphaFoldDB" id="A0A1H2JQB2"/>
<protein>
    <submittedName>
        <fullName evidence="4">DNA-binding transcriptional regulator YbjK</fullName>
    </submittedName>
</protein>
<keyword evidence="1 2" id="KW-0238">DNA-binding</keyword>
<dbReference type="SUPFAM" id="SSF46689">
    <property type="entry name" value="Homeodomain-like"/>
    <property type="match status" value="1"/>
</dbReference>
<evidence type="ECO:0000259" key="3">
    <source>
        <dbReference type="PROSITE" id="PS50977"/>
    </source>
</evidence>
<feature type="DNA-binding region" description="H-T-H motif" evidence="2">
    <location>
        <begin position="42"/>
        <end position="61"/>
    </location>
</feature>
<dbReference type="PROSITE" id="PS50977">
    <property type="entry name" value="HTH_TETR_2"/>
    <property type="match status" value="1"/>
</dbReference>
<dbReference type="EMBL" id="LT629791">
    <property type="protein sequence ID" value="SDU58503.1"/>
    <property type="molecule type" value="Genomic_DNA"/>
</dbReference>
<dbReference type="Gene3D" id="1.10.357.10">
    <property type="entry name" value="Tetracycline Repressor, domain 2"/>
    <property type="match status" value="1"/>
</dbReference>
<evidence type="ECO:0000313" key="5">
    <source>
        <dbReference type="Proteomes" id="UP000182977"/>
    </source>
</evidence>
<evidence type="ECO:0000256" key="2">
    <source>
        <dbReference type="PROSITE-ProRule" id="PRU00335"/>
    </source>
</evidence>
<dbReference type="Pfam" id="PF00440">
    <property type="entry name" value="TetR_N"/>
    <property type="match status" value="1"/>
</dbReference>
<accession>A0A1H2JQB2</accession>
<dbReference type="STRING" id="419479.SAMN04488563_2948"/>
<dbReference type="RefSeq" id="WP_046767362.1">
    <property type="nucleotide sequence ID" value="NZ_KQ061221.1"/>
</dbReference>
<keyword evidence="5" id="KW-1185">Reference proteome</keyword>
<gene>
    <name evidence="4" type="ORF">SAMN04488563_2948</name>
</gene>
<dbReference type="OrthoDB" id="6929199at2"/>
<name>A0A1H2JQB2_9ACTN</name>
<organism evidence="4 5">
    <name type="scientific">Jiangella alkaliphila</name>
    <dbReference type="NCBI Taxonomy" id="419479"/>
    <lineage>
        <taxon>Bacteria</taxon>
        <taxon>Bacillati</taxon>
        <taxon>Actinomycetota</taxon>
        <taxon>Actinomycetes</taxon>
        <taxon>Jiangellales</taxon>
        <taxon>Jiangellaceae</taxon>
        <taxon>Jiangella</taxon>
    </lineage>
</organism>